<feature type="region of interest" description="Disordered" evidence="1">
    <location>
        <begin position="1"/>
        <end position="23"/>
    </location>
</feature>
<protein>
    <submittedName>
        <fullName evidence="2">Uncharacterized protein</fullName>
    </submittedName>
</protein>
<evidence type="ECO:0000313" key="3">
    <source>
        <dbReference type="Proteomes" id="UP001341840"/>
    </source>
</evidence>
<sequence length="190" mass="20713">MARTRSSPLAKGKTKVYKPPTRASTRLASLRSQGTVQPQFQAPAAPVENIVTSILPLKKRLTYQMAGEGTSRVGTKAPCRRSQRIAALHRAKNQVLAEHEVIALSSDLEHEKDKNLEAGAEEALLAAEVGAEETLPKNDVYAILWAMLDTESENEAEEIPGKWDLDGVLNNWGTIEPDVGPARNDQGPRP</sequence>
<accession>A0ABU6YP06</accession>
<gene>
    <name evidence="2" type="ORF">PIB30_076236</name>
</gene>
<organism evidence="2 3">
    <name type="scientific">Stylosanthes scabra</name>
    <dbReference type="NCBI Taxonomy" id="79078"/>
    <lineage>
        <taxon>Eukaryota</taxon>
        <taxon>Viridiplantae</taxon>
        <taxon>Streptophyta</taxon>
        <taxon>Embryophyta</taxon>
        <taxon>Tracheophyta</taxon>
        <taxon>Spermatophyta</taxon>
        <taxon>Magnoliopsida</taxon>
        <taxon>eudicotyledons</taxon>
        <taxon>Gunneridae</taxon>
        <taxon>Pentapetalae</taxon>
        <taxon>rosids</taxon>
        <taxon>fabids</taxon>
        <taxon>Fabales</taxon>
        <taxon>Fabaceae</taxon>
        <taxon>Papilionoideae</taxon>
        <taxon>50 kb inversion clade</taxon>
        <taxon>dalbergioids sensu lato</taxon>
        <taxon>Dalbergieae</taxon>
        <taxon>Pterocarpus clade</taxon>
        <taxon>Stylosanthes</taxon>
    </lineage>
</organism>
<evidence type="ECO:0000313" key="2">
    <source>
        <dbReference type="EMBL" id="MED6211704.1"/>
    </source>
</evidence>
<evidence type="ECO:0000256" key="1">
    <source>
        <dbReference type="SAM" id="MobiDB-lite"/>
    </source>
</evidence>
<proteinExistence type="predicted"/>
<dbReference type="Proteomes" id="UP001341840">
    <property type="component" value="Unassembled WGS sequence"/>
</dbReference>
<name>A0ABU6YP06_9FABA</name>
<comment type="caution">
    <text evidence="2">The sequence shown here is derived from an EMBL/GenBank/DDBJ whole genome shotgun (WGS) entry which is preliminary data.</text>
</comment>
<reference evidence="2 3" key="1">
    <citation type="journal article" date="2023" name="Plants (Basel)">
        <title>Bridging the Gap: Combining Genomics and Transcriptomics Approaches to Understand Stylosanthes scabra, an Orphan Legume from the Brazilian Caatinga.</title>
        <authorList>
            <person name="Ferreira-Neto J.R.C."/>
            <person name="da Silva M.D."/>
            <person name="Binneck E."/>
            <person name="de Melo N.F."/>
            <person name="da Silva R.H."/>
            <person name="de Melo A.L.T.M."/>
            <person name="Pandolfi V."/>
            <person name="Bustamante F.O."/>
            <person name="Brasileiro-Vidal A.C."/>
            <person name="Benko-Iseppon A.M."/>
        </authorList>
    </citation>
    <scope>NUCLEOTIDE SEQUENCE [LARGE SCALE GENOMIC DNA]</scope>
    <source>
        <tissue evidence="2">Leaves</tissue>
    </source>
</reference>
<dbReference type="EMBL" id="JASCZI010242649">
    <property type="protein sequence ID" value="MED6211704.1"/>
    <property type="molecule type" value="Genomic_DNA"/>
</dbReference>
<keyword evidence="3" id="KW-1185">Reference proteome</keyword>